<reference evidence="7" key="2">
    <citation type="submission" date="2020-09" db="EMBL/GenBank/DDBJ databases">
        <authorList>
            <person name="Sun Q."/>
            <person name="Zhou Y."/>
        </authorList>
    </citation>
    <scope>NUCLEOTIDE SEQUENCE</scope>
    <source>
        <strain evidence="7">CGMCC 1.15254</strain>
    </source>
</reference>
<dbReference type="InterPro" id="IPR004839">
    <property type="entry name" value="Aminotransferase_I/II_large"/>
</dbReference>
<evidence type="ECO:0000256" key="5">
    <source>
        <dbReference type="ARBA" id="ARBA00022898"/>
    </source>
</evidence>
<dbReference type="EMBL" id="BMHV01000007">
    <property type="protein sequence ID" value="GGF60641.1"/>
    <property type="molecule type" value="Genomic_DNA"/>
</dbReference>
<dbReference type="InterPro" id="IPR015421">
    <property type="entry name" value="PyrdxlP-dep_Trfase_major"/>
</dbReference>
<evidence type="ECO:0000313" key="7">
    <source>
        <dbReference type="EMBL" id="GGF60641.1"/>
    </source>
</evidence>
<dbReference type="FunFam" id="3.40.640.10:FF:000024">
    <property type="entry name" value="Kynurenine--oxoglutarate transaminase 3"/>
    <property type="match status" value="1"/>
</dbReference>
<dbReference type="GO" id="GO:0030170">
    <property type="term" value="F:pyridoxal phosphate binding"/>
    <property type="evidence" value="ECO:0007669"/>
    <property type="project" value="InterPro"/>
</dbReference>
<sequence length="391" mass="43638">MADDTMKKPVNEILSGYGTTIFEVTSALALKHNSINLGQGFPDVDGPEEIRQIAADALMTGPNQYPPLMGLPELRQAVARHNKRFYDLDVDWQTEVMVTAGATEALCDCFMGLLNPGDEVVLIEPLYDSYLPIIRHIGAIPKLVRVEPPHWELPREELEKAFSDKTKLLVLNSPMNPSGKVFTKDELSFLAALVEKHDAYVVCDEVYEHLVFDDHQHHPLMTLPGMRDRCARIGSAGKTFSLTGWKIGYITASPHLMKAIAKAHQFVTFTVVPNLQKAIAAGLDFPDDYYRDFTAGMQAQRDLLATGLRDVGFNVLDSQGTYFLTVDFSPFGFDGDDAEFCRYITLKAGVTAVPTGAFYQEGGPRNFVRFCFCKQPSLLNEAIDRLRKFFV</sequence>
<keyword evidence="3 7" id="KW-0032">Aminotransferase</keyword>
<dbReference type="SUPFAM" id="SSF53383">
    <property type="entry name" value="PLP-dependent transferases"/>
    <property type="match status" value="1"/>
</dbReference>
<organism evidence="7 8">
    <name type="scientific">Terasakiella brassicae</name>
    <dbReference type="NCBI Taxonomy" id="1634917"/>
    <lineage>
        <taxon>Bacteria</taxon>
        <taxon>Pseudomonadati</taxon>
        <taxon>Pseudomonadota</taxon>
        <taxon>Alphaproteobacteria</taxon>
        <taxon>Rhodospirillales</taxon>
        <taxon>Terasakiellaceae</taxon>
        <taxon>Terasakiella</taxon>
    </lineage>
</organism>
<dbReference type="InterPro" id="IPR051326">
    <property type="entry name" value="Kynurenine-oxoglutarate_AT"/>
</dbReference>
<evidence type="ECO:0000313" key="8">
    <source>
        <dbReference type="Proteomes" id="UP000632498"/>
    </source>
</evidence>
<dbReference type="NCBIfam" id="NF006488">
    <property type="entry name" value="PRK08912.1"/>
    <property type="match status" value="1"/>
</dbReference>
<feature type="domain" description="Aminotransferase class I/classII large" evidence="6">
    <location>
        <begin position="34"/>
        <end position="386"/>
    </location>
</feature>
<reference evidence="7" key="1">
    <citation type="journal article" date="2014" name="Int. J. Syst. Evol. Microbiol.">
        <title>Complete genome sequence of Corynebacterium casei LMG S-19264T (=DSM 44701T), isolated from a smear-ripened cheese.</title>
        <authorList>
            <consortium name="US DOE Joint Genome Institute (JGI-PGF)"/>
            <person name="Walter F."/>
            <person name="Albersmeier A."/>
            <person name="Kalinowski J."/>
            <person name="Ruckert C."/>
        </authorList>
    </citation>
    <scope>NUCLEOTIDE SEQUENCE</scope>
    <source>
        <strain evidence="7">CGMCC 1.15254</strain>
    </source>
</reference>
<dbReference type="PANTHER" id="PTHR43807">
    <property type="entry name" value="FI04487P"/>
    <property type="match status" value="1"/>
</dbReference>
<evidence type="ECO:0000259" key="6">
    <source>
        <dbReference type="Pfam" id="PF00155"/>
    </source>
</evidence>
<comment type="caution">
    <text evidence="7">The sequence shown here is derived from an EMBL/GenBank/DDBJ whole genome shotgun (WGS) entry which is preliminary data.</text>
</comment>
<dbReference type="GO" id="GO:0016212">
    <property type="term" value="F:kynurenine-oxoglutarate transaminase activity"/>
    <property type="evidence" value="ECO:0007669"/>
    <property type="project" value="TreeGrafter"/>
</dbReference>
<dbReference type="InterPro" id="IPR015424">
    <property type="entry name" value="PyrdxlP-dep_Trfase"/>
</dbReference>
<comment type="similarity">
    <text evidence="2">Belongs to the class-I pyridoxal-phosphate-dependent aminotransferase family.</text>
</comment>
<dbReference type="PANTHER" id="PTHR43807:SF20">
    <property type="entry name" value="FI04487P"/>
    <property type="match status" value="1"/>
</dbReference>
<evidence type="ECO:0000256" key="3">
    <source>
        <dbReference type="ARBA" id="ARBA00022576"/>
    </source>
</evidence>
<evidence type="ECO:0000256" key="1">
    <source>
        <dbReference type="ARBA" id="ARBA00001933"/>
    </source>
</evidence>
<dbReference type="AlphaFoldDB" id="A0A917BW36"/>
<dbReference type="InterPro" id="IPR015422">
    <property type="entry name" value="PyrdxlP-dep_Trfase_small"/>
</dbReference>
<keyword evidence="5" id="KW-0663">Pyridoxal phosphate</keyword>
<proteinExistence type="inferred from homology"/>
<evidence type="ECO:0000256" key="4">
    <source>
        <dbReference type="ARBA" id="ARBA00022679"/>
    </source>
</evidence>
<keyword evidence="8" id="KW-1185">Reference proteome</keyword>
<keyword evidence="4" id="KW-0808">Transferase</keyword>
<dbReference type="GO" id="GO:0005737">
    <property type="term" value="C:cytoplasm"/>
    <property type="evidence" value="ECO:0007669"/>
    <property type="project" value="TreeGrafter"/>
</dbReference>
<comment type="cofactor">
    <cofactor evidence="1">
        <name>pyridoxal 5'-phosphate</name>
        <dbReference type="ChEBI" id="CHEBI:597326"/>
    </cofactor>
</comment>
<accession>A0A917BW36</accession>
<dbReference type="Proteomes" id="UP000632498">
    <property type="component" value="Unassembled WGS sequence"/>
</dbReference>
<gene>
    <name evidence="7" type="ORF">GCM10011332_13010</name>
</gene>
<dbReference type="Pfam" id="PF00155">
    <property type="entry name" value="Aminotran_1_2"/>
    <property type="match status" value="1"/>
</dbReference>
<dbReference type="Gene3D" id="3.40.640.10">
    <property type="entry name" value="Type I PLP-dependent aspartate aminotransferase-like (Major domain)"/>
    <property type="match status" value="1"/>
</dbReference>
<protein>
    <submittedName>
        <fullName evidence="7">Aminotransferase</fullName>
    </submittedName>
</protein>
<dbReference type="Gene3D" id="3.90.1150.10">
    <property type="entry name" value="Aspartate Aminotransferase, domain 1"/>
    <property type="match status" value="1"/>
</dbReference>
<dbReference type="CDD" id="cd00609">
    <property type="entry name" value="AAT_like"/>
    <property type="match status" value="1"/>
</dbReference>
<evidence type="ECO:0000256" key="2">
    <source>
        <dbReference type="ARBA" id="ARBA00007441"/>
    </source>
</evidence>
<name>A0A917BW36_9PROT</name>